<keyword evidence="6" id="KW-1185">Reference proteome</keyword>
<organism evidence="5 6">
    <name type="scientific">Bacillus amyloliquefaciens (strain ATCC 23350 / DSM 7 / BCRC 11601 / CCUG 28519 / NBRC 15535 / NRRL B-14393 / F)</name>
    <dbReference type="NCBI Taxonomy" id="692420"/>
    <lineage>
        <taxon>Bacteria</taxon>
        <taxon>Bacillati</taxon>
        <taxon>Bacillota</taxon>
        <taxon>Bacilli</taxon>
        <taxon>Bacillales</taxon>
        <taxon>Bacillaceae</taxon>
        <taxon>Bacillus</taxon>
        <taxon>Bacillus amyloliquefaciens group</taxon>
    </lineage>
</organism>
<dbReference type="EMBL" id="FN597644">
    <property type="protein sequence ID" value="CBI44023.1"/>
    <property type="molecule type" value="Genomic_DNA"/>
</dbReference>
<accession>A0A9P1JJI9</accession>
<evidence type="ECO:0000256" key="1">
    <source>
        <dbReference type="ARBA" id="ARBA00022612"/>
    </source>
</evidence>
<dbReference type="InterPro" id="IPR008258">
    <property type="entry name" value="Transglycosylase_SLT_dom_1"/>
</dbReference>
<dbReference type="InterPro" id="IPR023346">
    <property type="entry name" value="Lysozyme-like_dom_sf"/>
</dbReference>
<gene>
    <name evidence="5" type="primary">yqbO3</name>
    <name evidence="5" type="ordered locus">BAMF_2897</name>
</gene>
<dbReference type="PANTHER" id="PTHR37813">
    <property type="entry name" value="FELS-2 PROPHAGE PROTEIN"/>
    <property type="match status" value="1"/>
</dbReference>
<reference evidence="5 6" key="1">
    <citation type="journal article" date="2011" name="Int. J. Syst. Evol. Microbiol.">
        <title>Relationship of Bacillus amyloliquefaciens clades associated with strains DSM 7T and FZB42T: a proposal for Bacillus amyloliquefaciens subsp. amyloliquefaciens subsp. nov. and Bacillus amyloliquefaciens subsp. plantarum subsp. nov. based on complete genome sequence comparisons.</title>
        <authorList>
            <person name="Borriss R."/>
            <person name="Chen X.H."/>
            <person name="Rueckert C."/>
            <person name="Blom J."/>
            <person name="Becker A."/>
            <person name="Baumgarth B."/>
            <person name="Fan B."/>
            <person name="Pukall R."/>
            <person name="Schumann P."/>
            <person name="Sproer C."/>
            <person name="Junge H."/>
            <person name="Vater J."/>
            <person name="Puhler A."/>
            <person name="Klenk H.P."/>
        </authorList>
    </citation>
    <scope>NUCLEOTIDE SEQUENCE [LARGE SCALE GENOMIC DNA]</scope>
    <source>
        <strain evidence="6">DSM 7</strain>
    </source>
</reference>
<protein>
    <submittedName>
        <fullName evidence="5">Phage related protein</fullName>
    </submittedName>
</protein>
<feature type="domain" description="Transglycosylase SLT" evidence="3">
    <location>
        <begin position="1041"/>
        <end position="1116"/>
    </location>
</feature>
<evidence type="ECO:0000259" key="3">
    <source>
        <dbReference type="Pfam" id="PF01464"/>
    </source>
</evidence>
<feature type="domain" description="Phage tail tape measure protein" evidence="4">
    <location>
        <begin position="232"/>
        <end position="425"/>
    </location>
</feature>
<dbReference type="SUPFAM" id="SSF57997">
    <property type="entry name" value="Tropomyosin"/>
    <property type="match status" value="1"/>
</dbReference>
<dbReference type="PANTHER" id="PTHR37813:SF1">
    <property type="entry name" value="FELS-2 PROPHAGE PROTEIN"/>
    <property type="match status" value="1"/>
</dbReference>
<dbReference type="RefSeq" id="WP_013353324.1">
    <property type="nucleotide sequence ID" value="NC_014551.1"/>
</dbReference>
<dbReference type="SUPFAM" id="SSF53955">
    <property type="entry name" value="Lysozyme-like"/>
    <property type="match status" value="1"/>
</dbReference>
<sequence length="1257" mass="135653">MATEGKPIGSLVINATMNDAGVNRGITGLKNNLKTAKTATNAMVQELKSVGDELGANKKQLEGYSNQLKIQESIVEEYNKSYQEQVKLYGKGSEQAQKYAQRLNTQIQTYQSLQGSIMRTETTIKRLEQAEEKASNSTEKLSVDLKKTGDSSKEAHGDVSKFSSFVKSGLVGALAKGTLAVGALTAAVGGMGAKMVLDTQKTQGEFRAQLGLTETEAKKLTTTATAVWRDGFGENMESVKDSIGQVRQNIKGLSENELKQVTKDSIVLADTFDADVNEVTRAGNNIMKGFGESSKKAFDLMTYGAQNGLNFSNEMFDNLSEYAPLFSKMGFSAQEYFQLLKKGTDSGVYNLDYINDVMKEFQIRVKDGSDSTSGAMGQLSGSTQKVWKSFLKGKSTVKDVSNKVLGELKGMKNQVNANNIGVALYGTKWEDLESKAMYSLGGIDGKIGQIDGKTKAAGQALQDNFGARLKKIGRTGLTALMPLGNGLLNVLEPAMNGLESGMKGLDPVFKSISSAGNNIKKVFSGIFDIFNGDSNKGSDKLMDFFPVLTVQSIIDGINSIKNSFNGLKTQAQPIIDSMKSGFAAMQPVFSTIGTIASSVFATLGPLIKQALGGIMSFVGQLSAQWGTFWKENGTVISQALQNVWKVVQFVMPVILAIIQSVWGNIKGVITGAISVIQGVIKVFSGLLTGDFGKMWEGIKQIFSGAIKMIWNGIQLTFFGKILGGAKALGAGLKGIFPKMWGWIKGVFKDGASSVGKFFISMKDKAFKIVSDMKSGITKKFWDIVDAAKALPKKMGDGIKTMGGKAWDGIKAFGNRTLRGFGKIINGFTQGGINWILGKIGVSEDKRIPKWDVPQYANGTGAHPGGLAILGDGKGSNAGSEAFITPSGHMGLSPAKDTLMNLPRGTEVLSARETKAFLSGIPAYSNGTKKKEGIISRVWNGAKAAAGKVKDFALDVFSYISNPSKLINKVIEKIGLKMPNFAGFAGDFVKGSFNFVKDKSVGFIKKMFGEASNFGEGGTAAVKKWVAEALKIKGLGSQFSSALETIAMRESGGNPNVVNRWDSNWKAGHPSQGLMQFIPSTFNAHKEPGYGNIKNPVHQVLASINYLNSRYGGILNHPGLKSMAKGGRYIGYDKGGLITRDHTAEVHRGELILPLRKFRRKQAHKVLSQAGNMVGYKPESQQATDNNALLQMVAKQQQQIDILQTQSNQNNQMIALLTQLVAKDPQVSLNIHDLNRAQDKAYQRERGQKYMINNLSLT</sequence>
<name>A0A9P1JJI9_BACAS</name>
<proteinExistence type="predicted"/>
<reference evidence="6" key="2">
    <citation type="journal article" date="2011" name="J. Biotechnol.">
        <title>Genome sequence of B. amyloliquefaciens type strain DSM7(T) reveals differences to plant-associated B. amyloliquefaciens FZB42.</title>
        <authorList>
            <person name="Ruckert C."/>
            <person name="Blom J."/>
            <person name="Chen X."/>
            <person name="Reva O."/>
            <person name="Borriss R."/>
        </authorList>
    </citation>
    <scope>NUCLEOTIDE SEQUENCE [LARGE SCALE GENOMIC DNA]</scope>
    <source>
        <strain evidence="6">DSM 7</strain>
    </source>
</reference>
<evidence type="ECO:0000313" key="5">
    <source>
        <dbReference type="EMBL" id="CBI44023.1"/>
    </source>
</evidence>
<dbReference type="InterPro" id="IPR010090">
    <property type="entry name" value="Phage_tape_meas"/>
</dbReference>
<evidence type="ECO:0000256" key="2">
    <source>
        <dbReference type="SAM" id="MobiDB-lite"/>
    </source>
</evidence>
<dbReference type="Pfam" id="PF01464">
    <property type="entry name" value="SLT"/>
    <property type="match status" value="1"/>
</dbReference>
<feature type="compositionally biased region" description="Basic and acidic residues" evidence="2">
    <location>
        <begin position="141"/>
        <end position="157"/>
    </location>
</feature>
<evidence type="ECO:0000259" key="4">
    <source>
        <dbReference type="Pfam" id="PF10145"/>
    </source>
</evidence>
<dbReference type="AlphaFoldDB" id="A0A9P1JJI9"/>
<dbReference type="Pfam" id="PF10145">
    <property type="entry name" value="PhageMin_Tail"/>
    <property type="match status" value="1"/>
</dbReference>
<dbReference type="CDD" id="cd13402">
    <property type="entry name" value="LT_TF-like"/>
    <property type="match status" value="1"/>
</dbReference>
<feature type="region of interest" description="Disordered" evidence="2">
    <location>
        <begin position="130"/>
        <end position="157"/>
    </location>
</feature>
<keyword evidence="1" id="KW-1188">Viral release from host cell</keyword>
<dbReference type="KEGG" id="bao:BAMF_2897"/>
<dbReference type="Gene3D" id="1.10.530.10">
    <property type="match status" value="1"/>
</dbReference>
<dbReference type="Proteomes" id="UP000006562">
    <property type="component" value="Chromosome"/>
</dbReference>
<evidence type="ECO:0000313" key="6">
    <source>
        <dbReference type="Proteomes" id="UP000006562"/>
    </source>
</evidence>